<keyword evidence="2" id="KW-1185">Reference proteome</keyword>
<accession>A0ACB9B839</accession>
<evidence type="ECO:0000313" key="1">
    <source>
        <dbReference type="EMBL" id="KAI3718355.1"/>
    </source>
</evidence>
<proteinExistence type="predicted"/>
<sequence>MNLSTLKEAAGCGLCVGENIGEMMSREFRRGEEEPIELEVLCMEARRMGFHRQRTGGKRLGFADEGDEGEGSLLKKEDGRGVQDSIILI</sequence>
<comment type="caution">
    <text evidence="1">The sequence shown here is derived from an EMBL/GenBank/DDBJ whole genome shotgun (WGS) entry which is preliminary data.</text>
</comment>
<reference evidence="1 2" key="2">
    <citation type="journal article" date="2022" name="Mol. Ecol. Resour.">
        <title>The genomes of chicory, endive, great burdock and yacon provide insights into Asteraceae paleo-polyploidization history and plant inulin production.</title>
        <authorList>
            <person name="Fan W."/>
            <person name="Wang S."/>
            <person name="Wang H."/>
            <person name="Wang A."/>
            <person name="Jiang F."/>
            <person name="Liu H."/>
            <person name="Zhao H."/>
            <person name="Xu D."/>
            <person name="Zhang Y."/>
        </authorList>
    </citation>
    <scope>NUCLEOTIDE SEQUENCE [LARGE SCALE GENOMIC DNA]</scope>
    <source>
        <strain evidence="2">cv. Niubang</strain>
    </source>
</reference>
<organism evidence="1 2">
    <name type="scientific">Arctium lappa</name>
    <name type="common">Greater burdock</name>
    <name type="synonym">Lappa major</name>
    <dbReference type="NCBI Taxonomy" id="4217"/>
    <lineage>
        <taxon>Eukaryota</taxon>
        <taxon>Viridiplantae</taxon>
        <taxon>Streptophyta</taxon>
        <taxon>Embryophyta</taxon>
        <taxon>Tracheophyta</taxon>
        <taxon>Spermatophyta</taxon>
        <taxon>Magnoliopsida</taxon>
        <taxon>eudicotyledons</taxon>
        <taxon>Gunneridae</taxon>
        <taxon>Pentapetalae</taxon>
        <taxon>asterids</taxon>
        <taxon>campanulids</taxon>
        <taxon>Asterales</taxon>
        <taxon>Asteraceae</taxon>
        <taxon>Carduoideae</taxon>
        <taxon>Cardueae</taxon>
        <taxon>Arctiinae</taxon>
        <taxon>Arctium</taxon>
    </lineage>
</organism>
<dbReference type="Proteomes" id="UP001055879">
    <property type="component" value="Linkage Group LG06"/>
</dbReference>
<gene>
    <name evidence="1" type="ORF">L6452_19222</name>
</gene>
<protein>
    <submittedName>
        <fullName evidence="1">Uncharacterized protein</fullName>
    </submittedName>
</protein>
<evidence type="ECO:0000313" key="2">
    <source>
        <dbReference type="Proteomes" id="UP001055879"/>
    </source>
</evidence>
<name>A0ACB9B839_ARCLA</name>
<reference evidence="2" key="1">
    <citation type="journal article" date="2022" name="Mol. Ecol. Resour.">
        <title>The genomes of chicory, endive, great burdock and yacon provide insights into Asteraceae palaeo-polyploidization history and plant inulin production.</title>
        <authorList>
            <person name="Fan W."/>
            <person name="Wang S."/>
            <person name="Wang H."/>
            <person name="Wang A."/>
            <person name="Jiang F."/>
            <person name="Liu H."/>
            <person name="Zhao H."/>
            <person name="Xu D."/>
            <person name="Zhang Y."/>
        </authorList>
    </citation>
    <scope>NUCLEOTIDE SEQUENCE [LARGE SCALE GENOMIC DNA]</scope>
    <source>
        <strain evidence="2">cv. Niubang</strain>
    </source>
</reference>
<dbReference type="EMBL" id="CM042052">
    <property type="protein sequence ID" value="KAI3718355.1"/>
    <property type="molecule type" value="Genomic_DNA"/>
</dbReference>